<dbReference type="EMBL" id="AP035768">
    <property type="protein sequence ID" value="BFO21725.1"/>
    <property type="molecule type" value="Genomic_DNA"/>
</dbReference>
<feature type="region of interest" description="Disordered" evidence="1">
    <location>
        <begin position="29"/>
        <end position="69"/>
    </location>
</feature>
<gene>
    <name evidence="2" type="ORF">SHKM778_81130</name>
</gene>
<evidence type="ECO:0000313" key="2">
    <source>
        <dbReference type="EMBL" id="BFO21725.1"/>
    </source>
</evidence>
<reference evidence="2" key="1">
    <citation type="submission" date="2024-06" db="EMBL/GenBank/DDBJ databases">
        <authorList>
            <consortium name="consrtm"/>
            <person name="Uemura M."/>
            <person name="Terahara T."/>
        </authorList>
    </citation>
    <scope>NUCLEOTIDE SEQUENCE</scope>
    <source>
        <strain evidence="2">KM77-8</strain>
    </source>
</reference>
<reference evidence="2" key="2">
    <citation type="submission" date="2024-07" db="EMBL/GenBank/DDBJ databases">
        <title>Streptomyces haneummycinica sp. nov., a new antibiotic-producing actinobacterium isolated from marine sediment.</title>
        <authorList>
            <person name="Uemura M."/>
            <person name="Hamada M."/>
            <person name="Hirano S."/>
            <person name="Kobayashi K."/>
            <person name="Ohshiro T."/>
            <person name="Kobayashi T."/>
            <person name="Terahara T."/>
        </authorList>
    </citation>
    <scope>NUCLEOTIDE SEQUENCE</scope>
    <source>
        <strain evidence="2">KM77-8</strain>
    </source>
</reference>
<feature type="compositionally biased region" description="Gly residues" evidence="1">
    <location>
        <begin position="39"/>
        <end position="59"/>
    </location>
</feature>
<accession>A0AAT9HVW2</accession>
<name>A0AAT9HVW2_9ACTN</name>
<proteinExistence type="predicted"/>
<sequence>MDGLDDAPERGGLVREFVEVAVAAAAEAGRRDLAADRQYGGGGGSRLLERGQGGEGPGAGRQQQGPPRR</sequence>
<evidence type="ECO:0000256" key="1">
    <source>
        <dbReference type="SAM" id="MobiDB-lite"/>
    </source>
</evidence>
<protein>
    <submittedName>
        <fullName evidence="2">Uncharacterized protein</fullName>
    </submittedName>
</protein>
<feature type="compositionally biased region" description="Low complexity" evidence="1">
    <location>
        <begin position="60"/>
        <end position="69"/>
    </location>
</feature>
<organism evidence="2">
    <name type="scientific">Streptomyces haneummycinicus</name>
    <dbReference type="NCBI Taxonomy" id="3074435"/>
    <lineage>
        <taxon>Bacteria</taxon>
        <taxon>Bacillati</taxon>
        <taxon>Actinomycetota</taxon>
        <taxon>Actinomycetes</taxon>
        <taxon>Kitasatosporales</taxon>
        <taxon>Streptomycetaceae</taxon>
        <taxon>Streptomyces</taxon>
    </lineage>
</organism>
<dbReference type="AlphaFoldDB" id="A0AAT9HVW2"/>